<sequence>MMSFQSAAVGLVLLSFAAAPANCLPATPTHRIQVGVMQASANSNSSQSWPDMGDLMKQAGDVAGSVQNLTKGAVADVKSSAEKTVSTGNAQWPDVGAWVKQAKDVADNVQNIAADAVTSAAEAANETLEEAGAQVLLFQEQVQKQAQELINKVNKSAHQKAAKFRDLALEGLDQAVKSLSQVTATLQNAERLTVKALESMGQEGSAEDFILLAETGLNKTLDLQFALEKAAASLRNASFDTAFSLLQEPDADEKLADRISEMCSGPLSTLFATVDKVKSVDSDYSQAFRQFADSAAAKLKETLPKDFVAKVEPALQGVAAQASIQLQPLTAAAAQLSTGMQTAAKEAGIRVSAAFARQAPGLVVALVAGLVLFTSL</sequence>
<dbReference type="EMBL" id="CAJNNV010029282">
    <property type="protein sequence ID" value="CAE8627851.1"/>
    <property type="molecule type" value="Genomic_DNA"/>
</dbReference>
<accession>A0A813GS21</accession>
<gene>
    <name evidence="2" type="ORF">PGLA1383_LOCUS44568</name>
</gene>
<name>A0A813GS21_POLGL</name>
<keyword evidence="1" id="KW-0732">Signal</keyword>
<evidence type="ECO:0000313" key="2">
    <source>
        <dbReference type="EMBL" id="CAE8627851.1"/>
    </source>
</evidence>
<dbReference type="Proteomes" id="UP000654075">
    <property type="component" value="Unassembled WGS sequence"/>
</dbReference>
<dbReference type="AlphaFoldDB" id="A0A813GS21"/>
<proteinExistence type="predicted"/>
<feature type="chain" id="PRO_5032431463" evidence="1">
    <location>
        <begin position="24"/>
        <end position="376"/>
    </location>
</feature>
<feature type="signal peptide" evidence="1">
    <location>
        <begin position="1"/>
        <end position="23"/>
    </location>
</feature>
<keyword evidence="3" id="KW-1185">Reference proteome</keyword>
<organism evidence="2 3">
    <name type="scientific">Polarella glacialis</name>
    <name type="common">Dinoflagellate</name>
    <dbReference type="NCBI Taxonomy" id="89957"/>
    <lineage>
        <taxon>Eukaryota</taxon>
        <taxon>Sar</taxon>
        <taxon>Alveolata</taxon>
        <taxon>Dinophyceae</taxon>
        <taxon>Suessiales</taxon>
        <taxon>Suessiaceae</taxon>
        <taxon>Polarella</taxon>
    </lineage>
</organism>
<comment type="caution">
    <text evidence="2">The sequence shown here is derived from an EMBL/GenBank/DDBJ whole genome shotgun (WGS) entry which is preliminary data.</text>
</comment>
<evidence type="ECO:0000256" key="1">
    <source>
        <dbReference type="SAM" id="SignalP"/>
    </source>
</evidence>
<evidence type="ECO:0000313" key="3">
    <source>
        <dbReference type="Proteomes" id="UP000654075"/>
    </source>
</evidence>
<protein>
    <submittedName>
        <fullName evidence="2">Uncharacterized protein</fullName>
    </submittedName>
</protein>
<reference evidence="2" key="1">
    <citation type="submission" date="2021-02" db="EMBL/GenBank/DDBJ databases">
        <authorList>
            <person name="Dougan E. K."/>
            <person name="Rhodes N."/>
            <person name="Thang M."/>
            <person name="Chan C."/>
        </authorList>
    </citation>
    <scope>NUCLEOTIDE SEQUENCE</scope>
</reference>